<evidence type="ECO:0000256" key="3">
    <source>
        <dbReference type="ARBA" id="ARBA00022989"/>
    </source>
</evidence>
<evidence type="ECO:0000256" key="5">
    <source>
        <dbReference type="ARBA" id="ARBA00023136"/>
    </source>
</evidence>
<dbReference type="PANTHER" id="PTHR28234:SF1">
    <property type="entry name" value="NUCLEAR CONTROL OF ATPASE PROTEIN 2"/>
    <property type="match status" value="1"/>
</dbReference>
<reference evidence="9" key="2">
    <citation type="submission" date="2017-03" db="EMBL/GenBank/DDBJ databases">
        <authorList>
            <person name="Sharma R."/>
            <person name="Thines M."/>
        </authorList>
    </citation>
    <scope>NUCLEOTIDE SEQUENCE [LARGE SCALE GENOMIC DNA]</scope>
</reference>
<dbReference type="Proteomes" id="UP000324767">
    <property type="component" value="Unassembled WGS sequence"/>
</dbReference>
<dbReference type="GO" id="GO:0005741">
    <property type="term" value="C:mitochondrial outer membrane"/>
    <property type="evidence" value="ECO:0007669"/>
    <property type="project" value="TreeGrafter"/>
</dbReference>
<keyword evidence="2 6" id="KW-0812">Transmembrane</keyword>
<keyword evidence="5 6" id="KW-0472">Membrane</keyword>
<evidence type="ECO:0000313" key="7">
    <source>
        <dbReference type="EMBL" id="KAA6412884.1"/>
    </source>
</evidence>
<evidence type="ECO:0000256" key="2">
    <source>
        <dbReference type="ARBA" id="ARBA00022692"/>
    </source>
</evidence>
<keyword evidence="3 6" id="KW-1133">Transmembrane helix</keyword>
<dbReference type="AlphaFoldDB" id="A0A1W5D6S7"/>
<dbReference type="EMBL" id="FWEW01002601">
    <property type="protein sequence ID" value="SLM38609.1"/>
    <property type="molecule type" value="Genomic_DNA"/>
</dbReference>
<dbReference type="Proteomes" id="UP000192927">
    <property type="component" value="Unassembled WGS sequence"/>
</dbReference>
<dbReference type="PANTHER" id="PTHR28234">
    <property type="entry name" value="NUCLEAR CONTROL OF ATPASE PROTEIN 2"/>
    <property type="match status" value="1"/>
</dbReference>
<dbReference type="Pfam" id="PF08637">
    <property type="entry name" value="NCA2"/>
    <property type="match status" value="1"/>
</dbReference>
<keyword evidence="9" id="KW-1185">Reference proteome</keyword>
<dbReference type="InterPro" id="IPR013946">
    <property type="entry name" value="NCA2-like"/>
</dbReference>
<evidence type="ECO:0000256" key="6">
    <source>
        <dbReference type="SAM" id="Phobius"/>
    </source>
</evidence>
<keyword evidence="4" id="KW-0496">Mitochondrion</keyword>
<reference evidence="8" key="1">
    <citation type="submission" date="2017-03" db="EMBL/GenBank/DDBJ databases">
        <authorList>
            <person name="Afonso C.L."/>
            <person name="Miller P.J."/>
            <person name="Scott M.A."/>
            <person name="Spackman E."/>
            <person name="Goraichik I."/>
            <person name="Dimitrov K.M."/>
            <person name="Suarez D.L."/>
            <person name="Swayne D.E."/>
        </authorList>
    </citation>
    <scope>NUCLEOTIDE SEQUENCE [LARGE SCALE GENOMIC DNA]</scope>
</reference>
<feature type="transmembrane region" description="Helical" evidence="6">
    <location>
        <begin position="547"/>
        <end position="568"/>
    </location>
</feature>
<name>A0A1W5D6S7_9LECA</name>
<dbReference type="OrthoDB" id="413313at2759"/>
<protein>
    <submittedName>
        <fullName evidence="7">ATP synthase regulation NCA2</fullName>
    </submittedName>
    <submittedName>
        <fullName evidence="8">Nuclear control of ATP synthase 2</fullName>
    </submittedName>
</protein>
<gene>
    <name evidence="7" type="ORF">FRX48_03877</name>
</gene>
<evidence type="ECO:0000256" key="1">
    <source>
        <dbReference type="ARBA" id="ARBA00004225"/>
    </source>
</evidence>
<evidence type="ECO:0000313" key="8">
    <source>
        <dbReference type="EMBL" id="SLM38609.1"/>
    </source>
</evidence>
<evidence type="ECO:0000313" key="10">
    <source>
        <dbReference type="Proteomes" id="UP000324767"/>
    </source>
</evidence>
<reference evidence="7 10" key="3">
    <citation type="submission" date="2019-09" db="EMBL/GenBank/DDBJ databases">
        <title>The hologenome of the rock-dwelling lichen Lasallia pustulata.</title>
        <authorList>
            <person name="Greshake Tzovaras B."/>
            <person name="Segers F."/>
            <person name="Bicker A."/>
            <person name="Dal Grande F."/>
            <person name="Otte J."/>
            <person name="Hankeln T."/>
            <person name="Schmitt I."/>
            <person name="Ebersberger I."/>
        </authorList>
    </citation>
    <scope>NUCLEOTIDE SEQUENCE [LARGE SCALE GENOMIC DNA]</scope>
    <source>
        <strain evidence="7">A1-1</strain>
    </source>
</reference>
<sequence length="673" mass="76002">MSFVIDQVRRVDGQLDRLQLSQLPSDPRSPIPRSVSYASQDLDATVGQSSYQARIFQLQAAVKSLSTGASPQGLLRSATIQTLLERANFSTSPNVTACQDPESFLYGRELEWLLVSKATAQTYGLILNALLEQTIPLSNDIWYWDEVLGSYAYSGLYSIQTSPSRLWLWSKDIYSDAKDRLDSLTSTSDDDARTQRSLSERWQQFYGLVKDSIRDRSVADMQSKIMSPITMVRTEARRKQKQLKKLREMSASGLGVLMDEALTFDLDDEGSIITRHRDGDMDKEEWKSVVAKSVSLMEIILRNVTALEVGVNEFAETVFTNVEDDAEIVRHESAEEDPPPRPALLADRLQQILKVHMPGHAAASRALAAEFGRPSRLTRYWLPVTALFLSSSTLLRIFVNRRAEIITWIRDLGTTTVDFWYNWVVEPVKKVIGTIRHDKESEVAIMSKGSLEGDRASLERMVVDFAVDNRDRGAPLSDAQIVDIRAKVKEGDLTPVLKAYEKDLRKPIVGVVRGDLIRALLIQIQKTKVDVEVAIGGIDALLKSQELVFGFVGLTPGVLVCFGLFRWLGGFFGRRDSTRKGKKPGHMVRVLRNIDRILTASTPSKHGMLSYKEHGLLLCEVHILRQTAQQVLPGEIGREFLEEINDLVDIRTGVERQLKVVERIRWAYWKWLR</sequence>
<dbReference type="EMBL" id="VXIT01000005">
    <property type="protein sequence ID" value="KAA6412884.1"/>
    <property type="molecule type" value="Genomic_DNA"/>
</dbReference>
<comment type="subcellular location">
    <subcellularLocation>
        <location evidence="1">Mitochondrion membrane</location>
        <topology evidence="1">Multi-pass membrane protein</topology>
    </subcellularLocation>
</comment>
<evidence type="ECO:0000313" key="9">
    <source>
        <dbReference type="Proteomes" id="UP000192927"/>
    </source>
</evidence>
<organism evidence="8 9">
    <name type="scientific">Lasallia pustulata</name>
    <dbReference type="NCBI Taxonomy" id="136370"/>
    <lineage>
        <taxon>Eukaryota</taxon>
        <taxon>Fungi</taxon>
        <taxon>Dikarya</taxon>
        <taxon>Ascomycota</taxon>
        <taxon>Pezizomycotina</taxon>
        <taxon>Lecanoromycetes</taxon>
        <taxon>OSLEUM clade</taxon>
        <taxon>Umbilicariomycetidae</taxon>
        <taxon>Umbilicariales</taxon>
        <taxon>Umbilicariaceae</taxon>
        <taxon>Lasallia</taxon>
    </lineage>
</organism>
<evidence type="ECO:0000256" key="4">
    <source>
        <dbReference type="ARBA" id="ARBA00023128"/>
    </source>
</evidence>
<proteinExistence type="predicted"/>
<accession>A0A1W5D6S7</accession>